<protein>
    <submittedName>
        <fullName evidence="2">Cbb3-type cytochrome oxidase assembly protein CcoS</fullName>
    </submittedName>
</protein>
<comment type="caution">
    <text evidence="2">The sequence shown here is derived from an EMBL/GenBank/DDBJ whole genome shotgun (WGS) entry which is preliminary data.</text>
</comment>
<organism evidence="2 3">
    <name type="scientific">Paenimyroides tangerinum</name>
    <dbReference type="NCBI Taxonomy" id="2488728"/>
    <lineage>
        <taxon>Bacteria</taxon>
        <taxon>Pseudomonadati</taxon>
        <taxon>Bacteroidota</taxon>
        <taxon>Flavobacteriia</taxon>
        <taxon>Flavobacteriales</taxon>
        <taxon>Flavobacteriaceae</taxon>
        <taxon>Paenimyroides</taxon>
    </lineage>
</organism>
<keyword evidence="1" id="KW-1133">Transmembrane helix</keyword>
<dbReference type="PANTHER" id="PTHR41532">
    <property type="entry name" value="FIXS PROTEIN"/>
    <property type="match status" value="1"/>
</dbReference>
<evidence type="ECO:0000313" key="2">
    <source>
        <dbReference type="EMBL" id="RRJ92626.1"/>
    </source>
</evidence>
<reference evidence="2 3" key="1">
    <citation type="submission" date="2018-11" db="EMBL/GenBank/DDBJ databases">
        <title>Flavobacterium sp. nov., YIM 102701-2 draft genome.</title>
        <authorList>
            <person name="Li G."/>
            <person name="Jiang Y."/>
        </authorList>
    </citation>
    <scope>NUCLEOTIDE SEQUENCE [LARGE SCALE GENOMIC DNA]</scope>
    <source>
        <strain evidence="2 3">YIM 102701-2</strain>
    </source>
</reference>
<keyword evidence="1" id="KW-0472">Membrane</keyword>
<dbReference type="AlphaFoldDB" id="A0A3P3WF12"/>
<dbReference type="Pfam" id="PF03597">
    <property type="entry name" value="FixS"/>
    <property type="match status" value="1"/>
</dbReference>
<evidence type="ECO:0000313" key="3">
    <source>
        <dbReference type="Proteomes" id="UP000275719"/>
    </source>
</evidence>
<sequence length="67" mass="7614">MGVIYILICISIFVAAVFLFLFIKSVKSGQFDDDYTPSVRMLFEDELKSKTDSKIISNTDKNKNNSN</sequence>
<dbReference type="InterPro" id="IPR004714">
    <property type="entry name" value="Cyt_oxidase_maturation_cbb3"/>
</dbReference>
<dbReference type="NCBIfam" id="TIGR00847">
    <property type="entry name" value="ccoS"/>
    <property type="match status" value="1"/>
</dbReference>
<keyword evidence="1" id="KW-0812">Transmembrane</keyword>
<proteinExistence type="predicted"/>
<keyword evidence="3" id="KW-1185">Reference proteome</keyword>
<dbReference type="Proteomes" id="UP000275719">
    <property type="component" value="Unassembled WGS sequence"/>
</dbReference>
<dbReference type="EMBL" id="RQVQ01000004">
    <property type="protein sequence ID" value="RRJ92626.1"/>
    <property type="molecule type" value="Genomic_DNA"/>
</dbReference>
<dbReference type="PANTHER" id="PTHR41532:SF1">
    <property type="entry name" value="FIXS PROTEIN"/>
    <property type="match status" value="1"/>
</dbReference>
<dbReference type="RefSeq" id="WP_125016977.1">
    <property type="nucleotide sequence ID" value="NZ_RQVQ01000004.1"/>
</dbReference>
<accession>A0A3P3WF12</accession>
<gene>
    <name evidence="2" type="primary">ccoS</name>
    <name evidence="2" type="ORF">EG240_02225</name>
</gene>
<evidence type="ECO:0000256" key="1">
    <source>
        <dbReference type="SAM" id="Phobius"/>
    </source>
</evidence>
<feature type="transmembrane region" description="Helical" evidence="1">
    <location>
        <begin position="5"/>
        <end position="23"/>
    </location>
</feature>
<name>A0A3P3WF12_9FLAO</name>
<dbReference type="OrthoDB" id="9802763at2"/>